<dbReference type="FunFam" id="3.90.550.10:FF:000003">
    <property type="entry name" value="2-C-methyl-D-erythritol 4-phosphate cytidylyltransferase"/>
    <property type="match status" value="1"/>
</dbReference>
<keyword evidence="8 11" id="KW-0414">Isoprene biosynthesis</keyword>
<gene>
    <name evidence="11" type="primary">ispDF</name>
    <name evidence="13" type="ORF">SAMN02745221_01274</name>
</gene>
<feature type="region of interest" description="2-C-methyl-D-erythritol 2,4-cyclodiphosphate synthase" evidence="11">
    <location>
        <begin position="239"/>
        <end position="395"/>
    </location>
</feature>
<dbReference type="CDD" id="cd00554">
    <property type="entry name" value="MECDP_synthase"/>
    <property type="match status" value="1"/>
</dbReference>
<dbReference type="NCBIfam" id="TIGR00453">
    <property type="entry name" value="ispD"/>
    <property type="match status" value="1"/>
</dbReference>
<comment type="catalytic activity">
    <reaction evidence="1 11">
        <text>4-CDP-2-C-methyl-D-erythritol 2-phosphate = 2-C-methyl-D-erythritol 2,4-cyclic diphosphate + CMP</text>
        <dbReference type="Rhea" id="RHEA:23864"/>
        <dbReference type="ChEBI" id="CHEBI:57919"/>
        <dbReference type="ChEBI" id="CHEBI:58483"/>
        <dbReference type="ChEBI" id="CHEBI:60377"/>
        <dbReference type="EC" id="4.6.1.12"/>
    </reaction>
</comment>
<keyword evidence="10 11" id="KW-0511">Multifunctional enzyme</keyword>
<feature type="binding site" evidence="11">
    <location>
        <position position="245"/>
    </location>
    <ligand>
        <name>a divalent metal cation</name>
        <dbReference type="ChEBI" id="CHEBI:60240"/>
    </ligand>
</feature>
<dbReference type="RefSeq" id="WP_073091719.1">
    <property type="nucleotide sequence ID" value="NZ_FQWY01000018.1"/>
</dbReference>
<feature type="binding site" evidence="11">
    <location>
        <begin position="298"/>
        <end position="302"/>
    </location>
    <ligand>
        <name>4-CDP-2-C-methyl-D-erythritol 2-phosphate</name>
        <dbReference type="ChEBI" id="CHEBI:57919"/>
    </ligand>
</feature>
<feature type="site" description="Transition state stabilizer" evidence="11">
    <location>
        <position position="24"/>
    </location>
</feature>
<feature type="region of interest" description="2-C-methyl-D-erythritol 4-phosphate cytidylyltransferase" evidence="11">
    <location>
        <begin position="1"/>
        <end position="238"/>
    </location>
</feature>
<keyword evidence="14" id="KW-1185">Reference proteome</keyword>
<evidence type="ECO:0000313" key="13">
    <source>
        <dbReference type="EMBL" id="SHG92109.1"/>
    </source>
</evidence>
<dbReference type="HAMAP" id="MF_00108">
    <property type="entry name" value="IspD"/>
    <property type="match status" value="1"/>
</dbReference>
<dbReference type="CDD" id="cd02516">
    <property type="entry name" value="CDP-ME_synthetase"/>
    <property type="match status" value="1"/>
</dbReference>
<evidence type="ECO:0000256" key="4">
    <source>
        <dbReference type="ARBA" id="ARBA00008480"/>
    </source>
</evidence>
<comment type="pathway">
    <text evidence="3 11">Isoprenoid biosynthesis; isopentenyl diphosphate biosynthesis via DXP pathway; isopentenyl diphosphate from 1-deoxy-D-xylulose 5-phosphate: step 4/6.</text>
</comment>
<comment type="similarity">
    <text evidence="11">In the C-terminal section; belongs to the IspF family.</text>
</comment>
<dbReference type="GO" id="GO:0019288">
    <property type="term" value="P:isopentenyl diphosphate biosynthetic process, methylerythritol 4-phosphate pathway"/>
    <property type="evidence" value="ECO:0007669"/>
    <property type="project" value="UniProtKB-UniRule"/>
</dbReference>
<feature type="site" description="Transition state stabilizer" evidence="11">
    <location>
        <position position="271"/>
    </location>
</feature>
<dbReference type="AlphaFoldDB" id="A0A1M5NSD4"/>
<feature type="binding site" evidence="11">
    <location>
        <begin position="245"/>
        <end position="247"/>
    </location>
    <ligand>
        <name>4-CDP-2-C-methyl-D-erythritol 2-phosphate</name>
        <dbReference type="ChEBI" id="CHEBI:57919"/>
    </ligand>
</feature>
<dbReference type="STRING" id="1123382.SAMN02745221_01274"/>
<comment type="catalytic activity">
    <reaction evidence="11">
        <text>2-C-methyl-D-erythritol 4-phosphate + CTP + H(+) = 4-CDP-2-C-methyl-D-erythritol + diphosphate</text>
        <dbReference type="Rhea" id="RHEA:13429"/>
        <dbReference type="ChEBI" id="CHEBI:15378"/>
        <dbReference type="ChEBI" id="CHEBI:33019"/>
        <dbReference type="ChEBI" id="CHEBI:37563"/>
        <dbReference type="ChEBI" id="CHEBI:57823"/>
        <dbReference type="ChEBI" id="CHEBI:58262"/>
        <dbReference type="EC" id="2.7.7.60"/>
    </reaction>
</comment>
<evidence type="ECO:0000256" key="2">
    <source>
        <dbReference type="ARBA" id="ARBA00001968"/>
    </source>
</evidence>
<dbReference type="Proteomes" id="UP000242329">
    <property type="component" value="Unassembled WGS sequence"/>
</dbReference>
<dbReference type="NCBIfam" id="TIGR00151">
    <property type="entry name" value="ispF"/>
    <property type="match status" value="1"/>
</dbReference>
<dbReference type="InterPro" id="IPR050088">
    <property type="entry name" value="IspD/TarI_cytidylyltransf_bact"/>
</dbReference>
<accession>A0A1M5NSD4</accession>
<dbReference type="PANTHER" id="PTHR32125">
    <property type="entry name" value="2-C-METHYL-D-ERYTHRITOL 4-PHOSPHATE CYTIDYLYLTRANSFERASE, CHLOROPLASTIC"/>
    <property type="match status" value="1"/>
</dbReference>
<dbReference type="UniPathway" id="UPA00056">
    <property type="reaction ID" value="UER00093"/>
</dbReference>
<dbReference type="EC" id="4.6.1.12" evidence="11"/>
<evidence type="ECO:0000259" key="12">
    <source>
        <dbReference type="Pfam" id="PF02542"/>
    </source>
</evidence>
<dbReference type="InterPro" id="IPR026596">
    <property type="entry name" value="IspD/F"/>
</dbReference>
<keyword evidence="7 11" id="KW-0479">Metal-binding</keyword>
<sequence length="395" mass="43610">MASGLEVVVAAAGRGSRMQADINKQYIMLKGKPVLFYSLHTLEQMELVKEVVVVAHPEEIEYCLDNVIGRYGFKKVKKVIPGGKERQDSVEQGLKALSGDTEMVAVHDGARPLFEPKMLEDLYREALIWGGAVPGVKVKDTVKKIDEKGLVLATLKREELVAVQTPQVFRYNELLYAYARAREEGFYGTDDASLYERYVGRVKVVAGDERNIKITIPEDMIVAERLMEGNNHNFFMPVRVGTGYDVHRLVEGRKLILGGVEIPHTRGLLGHSDADVLIHAVCDALLGGAALGDIGKHFPDHDERYKGISSLVLLKEVAKKIEKAGFKVVNIDSTVVAEEPRLAPYIDLMRRNIAQALEIDWSRISVKATTTEGLGFEGEKRGISAQAVALLTGGF</sequence>
<keyword evidence="9 11" id="KW-0456">Lyase</keyword>
<organism evidence="13 14">
    <name type="scientific">Thermosyntropha lipolytica DSM 11003</name>
    <dbReference type="NCBI Taxonomy" id="1123382"/>
    <lineage>
        <taxon>Bacteria</taxon>
        <taxon>Bacillati</taxon>
        <taxon>Bacillota</taxon>
        <taxon>Clostridia</taxon>
        <taxon>Eubacteriales</taxon>
        <taxon>Syntrophomonadaceae</taxon>
        <taxon>Thermosyntropha</taxon>
    </lineage>
</organism>
<comment type="caution">
    <text evidence="11">Lacks conserved residue(s) required for the propagation of feature annotation.</text>
</comment>
<comment type="similarity">
    <text evidence="11">In the N-terminal section; belongs to the IspD/TarI cytidylyltransferase family. IspD subfamily.</text>
</comment>
<dbReference type="EC" id="2.7.7.60" evidence="11"/>
<dbReference type="Pfam" id="PF02542">
    <property type="entry name" value="YgbB"/>
    <property type="match status" value="1"/>
</dbReference>
<evidence type="ECO:0000256" key="3">
    <source>
        <dbReference type="ARBA" id="ARBA00004709"/>
    </source>
</evidence>
<protein>
    <recommendedName>
        <fullName evidence="11">Bifunctional enzyme IspD/IspF</fullName>
    </recommendedName>
    <domain>
        <recommendedName>
            <fullName evidence="11">2-C-methyl-D-erythritol 4-phosphate cytidylyltransferase</fullName>
            <ecNumber evidence="11">2.7.7.60</ecNumber>
        </recommendedName>
        <alternativeName>
            <fullName evidence="11">4-diphosphocytidyl-2C-methyl-D-erythritol synthase</fullName>
        </alternativeName>
        <alternativeName>
            <fullName evidence="11">MEP cytidylyltransferase</fullName>
            <shortName evidence="11">MCT</shortName>
        </alternativeName>
    </domain>
    <domain>
        <recommendedName>
            <fullName evidence="11">2-C-methyl-D-erythritol 2,4-cyclodiphosphate synthase</fullName>
            <shortName evidence="11">MECDP-synthase</shortName>
            <shortName evidence="11">MECPP-synthase</shortName>
            <shortName evidence="11">MECPS</shortName>
            <ecNumber evidence="11">4.6.1.12</ecNumber>
        </recommendedName>
    </domain>
</protein>
<dbReference type="InterPro" id="IPR036571">
    <property type="entry name" value="MECDP_synthase_sf"/>
</dbReference>
<dbReference type="Gene3D" id="3.90.550.10">
    <property type="entry name" value="Spore Coat Polysaccharide Biosynthesis Protein SpsA, Chain A"/>
    <property type="match status" value="1"/>
</dbReference>
<feature type="site" description="Positions MEP for the nucleophilic attack" evidence="11">
    <location>
        <position position="213"/>
    </location>
</feature>
<dbReference type="InterPro" id="IPR001228">
    <property type="entry name" value="IspD"/>
</dbReference>
<dbReference type="HAMAP" id="MF_01520">
    <property type="entry name" value="IspDF"/>
    <property type="match status" value="1"/>
</dbReference>
<evidence type="ECO:0000256" key="11">
    <source>
        <dbReference type="HAMAP-Rule" id="MF_01520"/>
    </source>
</evidence>
<evidence type="ECO:0000256" key="9">
    <source>
        <dbReference type="ARBA" id="ARBA00023239"/>
    </source>
</evidence>
<feature type="binding site" evidence="11">
    <location>
        <begin position="369"/>
        <end position="372"/>
    </location>
    <ligand>
        <name>4-CDP-2-C-methyl-D-erythritol 2-phosphate</name>
        <dbReference type="ChEBI" id="CHEBI:57919"/>
    </ligand>
</feature>
<feature type="site" description="Transition state stabilizer" evidence="11">
    <location>
        <position position="17"/>
    </location>
</feature>
<dbReference type="Gene3D" id="3.30.1330.50">
    <property type="entry name" value="2-C-methyl-D-erythritol 2,4-cyclodiphosphate synthase"/>
    <property type="match status" value="1"/>
</dbReference>
<dbReference type="InterPro" id="IPR034683">
    <property type="entry name" value="IspD/TarI"/>
</dbReference>
<proteinExistence type="inferred from homology"/>
<name>A0A1M5NSD4_9FIRM</name>
<dbReference type="SUPFAM" id="SSF69765">
    <property type="entry name" value="IpsF-like"/>
    <property type="match status" value="1"/>
</dbReference>
<feature type="binding site" evidence="11">
    <location>
        <begin position="271"/>
        <end position="272"/>
    </location>
    <ligand>
        <name>4-CDP-2-C-methyl-D-erythritol 2-phosphate</name>
        <dbReference type="ChEBI" id="CHEBI:57919"/>
    </ligand>
</feature>
<dbReference type="PROSITE" id="PS01350">
    <property type="entry name" value="ISPF"/>
    <property type="match status" value="1"/>
</dbReference>
<feature type="site" description="Transition state stabilizer" evidence="11">
    <location>
        <position position="370"/>
    </location>
</feature>
<evidence type="ECO:0000256" key="1">
    <source>
        <dbReference type="ARBA" id="ARBA00000200"/>
    </source>
</evidence>
<evidence type="ECO:0000313" key="14">
    <source>
        <dbReference type="Proteomes" id="UP000242329"/>
    </source>
</evidence>
<comment type="similarity">
    <text evidence="4">Belongs to the IspF family.</text>
</comment>
<comment type="pathway">
    <text evidence="11">Isoprenoid biosynthesis; isopentenyl diphosphate biosynthesis via DXP pathway; isopentenyl diphosphate from 1-deoxy-D-xylulose 5-phosphate: step 2/6.</text>
</comment>
<feature type="binding site" evidence="11">
    <location>
        <begin position="293"/>
        <end position="295"/>
    </location>
    <ligand>
        <name>4-CDP-2-C-methyl-D-erythritol 2-phosphate</name>
        <dbReference type="ChEBI" id="CHEBI:57919"/>
    </ligand>
</feature>
<dbReference type="OrthoDB" id="9806837at2"/>
<evidence type="ECO:0000256" key="5">
    <source>
        <dbReference type="ARBA" id="ARBA00022679"/>
    </source>
</evidence>
<dbReference type="FunFam" id="3.30.1330.50:FF:000001">
    <property type="entry name" value="2-C-methyl-D-erythritol 2,4-cyclodiphosphate synthase"/>
    <property type="match status" value="1"/>
</dbReference>
<dbReference type="HAMAP" id="MF_00107">
    <property type="entry name" value="IspF"/>
    <property type="match status" value="1"/>
</dbReference>
<dbReference type="InterPro" id="IPR029044">
    <property type="entry name" value="Nucleotide-diphossugar_trans"/>
</dbReference>
<dbReference type="EMBL" id="FQWY01000018">
    <property type="protein sequence ID" value="SHG92109.1"/>
    <property type="molecule type" value="Genomic_DNA"/>
</dbReference>
<evidence type="ECO:0000256" key="8">
    <source>
        <dbReference type="ARBA" id="ARBA00023229"/>
    </source>
</evidence>
<comment type="cofactor">
    <cofactor evidence="2 11">
        <name>a divalent metal cation</name>
        <dbReference type="ChEBI" id="CHEBI:60240"/>
    </cofactor>
</comment>
<dbReference type="GO" id="GO:0008685">
    <property type="term" value="F:2-C-methyl-D-erythritol 2,4-cyclodiphosphate synthase activity"/>
    <property type="evidence" value="ECO:0007669"/>
    <property type="project" value="UniProtKB-UniRule"/>
</dbReference>
<comment type="function">
    <text evidence="11">Bifunctional enzyme that catalyzes the formation of 4-diphosphocytidyl-2-C-methyl-D-erythritol from CTP and 2-C-methyl-D-erythritol 4-phosphate (MEP) (IspD), and catalyzes the conversion of 4-diphosphocytidyl-2-C-methyl-D-erythritol 2-phosphate (CDP-ME2P) to 2-C-methyl-D-erythritol 2,4-cyclodiphosphate (ME-CPP) with a corresponding release of cytidine 5-monophosphate (CMP) (IspF).</text>
</comment>
<feature type="domain" description="2-C-methyl-D-erythritol 2,4-cyclodiphosphate synthase" evidence="12">
    <location>
        <begin position="238"/>
        <end position="391"/>
    </location>
</feature>
<dbReference type="InterPro" id="IPR020555">
    <property type="entry name" value="MECDP_synthase_CS"/>
</dbReference>
<dbReference type="PANTHER" id="PTHR32125:SF4">
    <property type="entry name" value="2-C-METHYL-D-ERYTHRITOL 4-PHOSPHATE CYTIDYLYLTRANSFERASE, CHLOROPLASTIC"/>
    <property type="match status" value="1"/>
</dbReference>
<dbReference type="GO" id="GO:0016114">
    <property type="term" value="P:terpenoid biosynthetic process"/>
    <property type="evidence" value="ECO:0007669"/>
    <property type="project" value="InterPro"/>
</dbReference>
<evidence type="ECO:0000256" key="10">
    <source>
        <dbReference type="ARBA" id="ARBA00023268"/>
    </source>
</evidence>
<evidence type="ECO:0000256" key="6">
    <source>
        <dbReference type="ARBA" id="ARBA00022695"/>
    </source>
</evidence>
<dbReference type="InterPro" id="IPR003526">
    <property type="entry name" value="MECDP_synthase"/>
</dbReference>
<feature type="binding site" evidence="11">
    <location>
        <position position="247"/>
    </location>
    <ligand>
        <name>a divalent metal cation</name>
        <dbReference type="ChEBI" id="CHEBI:60240"/>
    </ligand>
</feature>
<evidence type="ECO:0000256" key="7">
    <source>
        <dbReference type="ARBA" id="ARBA00022723"/>
    </source>
</evidence>
<dbReference type="SUPFAM" id="SSF53448">
    <property type="entry name" value="Nucleotide-diphospho-sugar transferases"/>
    <property type="match status" value="1"/>
</dbReference>
<feature type="binding site" evidence="11">
    <location>
        <position position="279"/>
    </location>
    <ligand>
        <name>a divalent metal cation</name>
        <dbReference type="ChEBI" id="CHEBI:60240"/>
    </ligand>
</feature>
<reference evidence="14" key="1">
    <citation type="submission" date="2016-11" db="EMBL/GenBank/DDBJ databases">
        <authorList>
            <person name="Varghese N."/>
            <person name="Submissions S."/>
        </authorList>
    </citation>
    <scope>NUCLEOTIDE SEQUENCE [LARGE SCALE GENOMIC DNA]</scope>
    <source>
        <strain evidence="14">DSM 11003</strain>
    </source>
</reference>
<keyword evidence="5 11" id="KW-0808">Transferase</keyword>
<dbReference type="GO" id="GO:0046872">
    <property type="term" value="F:metal ion binding"/>
    <property type="evidence" value="ECO:0007669"/>
    <property type="project" value="UniProtKB-KW"/>
</dbReference>
<keyword evidence="6 11" id="KW-0548">Nucleotidyltransferase</keyword>
<dbReference type="GO" id="GO:0050518">
    <property type="term" value="F:2-C-methyl-D-erythritol 4-phosphate cytidylyltransferase activity"/>
    <property type="evidence" value="ECO:0007669"/>
    <property type="project" value="UniProtKB-UniRule"/>
</dbReference>
<dbReference type="Pfam" id="PF01128">
    <property type="entry name" value="IspD"/>
    <property type="match status" value="1"/>
</dbReference>
<feature type="binding site" evidence="11">
    <location>
        <position position="376"/>
    </location>
    <ligand>
        <name>4-CDP-2-C-methyl-D-erythritol 2-phosphate</name>
        <dbReference type="ChEBI" id="CHEBI:57919"/>
    </ligand>
</feature>
<feature type="site" description="Positions MEP for the nucleophilic attack" evidence="11">
    <location>
        <position position="157"/>
    </location>
</feature>